<dbReference type="Proteomes" id="UP000001662">
    <property type="component" value="Chromosome"/>
</dbReference>
<dbReference type="KEGG" id="csh:Closa_0208"/>
<dbReference type="SUPFAM" id="SSF102588">
    <property type="entry name" value="LmbE-like"/>
    <property type="match status" value="1"/>
</dbReference>
<dbReference type="RefSeq" id="WP_013270948.1">
    <property type="nucleotide sequence ID" value="NC_014376.1"/>
</dbReference>
<dbReference type="OrthoDB" id="282207at2"/>
<dbReference type="Gene3D" id="3.40.50.10320">
    <property type="entry name" value="LmbE-like"/>
    <property type="match status" value="1"/>
</dbReference>
<reference evidence="1" key="1">
    <citation type="submission" date="2010-07" db="EMBL/GenBank/DDBJ databases">
        <title>Complete sequence of Clostridium saccharolyticum WM1.</title>
        <authorList>
            <consortium name="US DOE Joint Genome Institute"/>
            <person name="Lucas S."/>
            <person name="Copeland A."/>
            <person name="Lapidus A."/>
            <person name="Cheng J.-F."/>
            <person name="Bruce D."/>
            <person name="Goodwin L."/>
            <person name="Pitluck S."/>
            <person name="Chertkov O."/>
            <person name="Detter J.C."/>
            <person name="Han C."/>
            <person name="Tapia R."/>
            <person name="Land M."/>
            <person name="Hauser L."/>
            <person name="Chang Y.-J."/>
            <person name="Jeffries C."/>
            <person name="Kyrpides N."/>
            <person name="Ivanova N."/>
            <person name="Mikhailova N."/>
            <person name="Mouttaki H."/>
            <person name="Lin L."/>
            <person name="Zhou J."/>
            <person name="Hemme C.L."/>
            <person name="Woyke T."/>
        </authorList>
    </citation>
    <scope>NUCLEOTIDE SEQUENCE [LARGE SCALE GENOMIC DNA]</scope>
    <source>
        <strain evidence="1">WM1</strain>
    </source>
</reference>
<sequence length="284" mass="31756">MAGKLLSELGLNEEDVYIPDSEEVSKALKRITHLAIGAHQDDIELMAADGIAACFHQEQSWFGGITLTDGAGSCRGGIYTPYSEAKMCSIRRKEQEMAAMVGEYSAHIFMNCKSQEIKAPGQDDIVAKLMKIISYVKPEVIYCHSFLDRHLTHAAASVRVMEAVRRLPEAARPHRFYGCEVWGSLEWLPENYRVALSVDKHTNIIAALNQLYDSQLSFGKDFYQAAKGRRIANAVFDMNGDSKQLAYAMDLSKLIDGDSSFVDSLKGIYRLAFMRDTDNLQKIL</sequence>
<gene>
    <name evidence="1" type="ordered locus">Closa_0208</name>
</gene>
<accession>D9R1V7</accession>
<dbReference type="eggNOG" id="COG2120">
    <property type="taxonomic scope" value="Bacteria"/>
</dbReference>
<evidence type="ECO:0000313" key="1">
    <source>
        <dbReference type="EMBL" id="ADL02848.1"/>
    </source>
</evidence>
<dbReference type="Pfam" id="PF02585">
    <property type="entry name" value="PIG-L"/>
    <property type="match status" value="1"/>
</dbReference>
<organism evidence="1 2">
    <name type="scientific">Lacrimispora saccharolytica (strain ATCC 35040 / DSM 2544 / NRCC 2533 / WM1)</name>
    <name type="common">Clostridium saccharolyticum</name>
    <dbReference type="NCBI Taxonomy" id="610130"/>
    <lineage>
        <taxon>Bacteria</taxon>
        <taxon>Bacillati</taxon>
        <taxon>Bacillota</taxon>
        <taxon>Clostridia</taxon>
        <taxon>Lachnospirales</taxon>
        <taxon>Lachnospiraceae</taxon>
        <taxon>Lacrimispora</taxon>
    </lineage>
</organism>
<evidence type="ECO:0000313" key="2">
    <source>
        <dbReference type="Proteomes" id="UP000001662"/>
    </source>
</evidence>
<protein>
    <submittedName>
        <fullName evidence="1">LmbE family protein</fullName>
    </submittedName>
</protein>
<keyword evidence="2" id="KW-1185">Reference proteome</keyword>
<name>D9R1V7_LACSW</name>
<dbReference type="InterPro" id="IPR003737">
    <property type="entry name" value="GlcNAc_PI_deacetylase-related"/>
</dbReference>
<dbReference type="HOGENOM" id="CLU_968543_0_0_9"/>
<dbReference type="STRING" id="610130.Closa_0208"/>
<dbReference type="AlphaFoldDB" id="D9R1V7"/>
<dbReference type="InterPro" id="IPR024078">
    <property type="entry name" value="LmbE-like_dom_sf"/>
</dbReference>
<dbReference type="EMBL" id="CP002109">
    <property type="protein sequence ID" value="ADL02848.1"/>
    <property type="molecule type" value="Genomic_DNA"/>
</dbReference>
<proteinExistence type="predicted"/>
<dbReference type="PaxDb" id="610130-Closa_0208"/>